<evidence type="ECO:0000259" key="1">
    <source>
        <dbReference type="PROSITE" id="PS50883"/>
    </source>
</evidence>
<dbReference type="SUPFAM" id="SSF141868">
    <property type="entry name" value="EAL domain-like"/>
    <property type="match status" value="1"/>
</dbReference>
<gene>
    <name evidence="2" type="ORF">FSO04_46000</name>
</gene>
<dbReference type="Gene3D" id="3.20.20.450">
    <property type="entry name" value="EAL domain"/>
    <property type="match status" value="1"/>
</dbReference>
<evidence type="ECO:0000313" key="2">
    <source>
        <dbReference type="EMBL" id="KAE8753301.1"/>
    </source>
</evidence>
<dbReference type="PANTHER" id="PTHR33121:SF70">
    <property type="entry name" value="SIGNALING PROTEIN YKOW"/>
    <property type="match status" value="1"/>
</dbReference>
<proteinExistence type="predicted"/>
<dbReference type="InterPro" id="IPR035919">
    <property type="entry name" value="EAL_sf"/>
</dbReference>
<dbReference type="GO" id="GO:0071111">
    <property type="term" value="F:cyclic-guanylate-specific phosphodiesterase activity"/>
    <property type="evidence" value="ECO:0007669"/>
    <property type="project" value="InterPro"/>
</dbReference>
<evidence type="ECO:0000313" key="3">
    <source>
        <dbReference type="Proteomes" id="UP000463700"/>
    </source>
</evidence>
<protein>
    <submittedName>
        <fullName evidence="2">EAL domain-containing protein</fullName>
    </submittedName>
</protein>
<feature type="domain" description="EAL" evidence="1">
    <location>
        <begin position="1"/>
        <end position="174"/>
    </location>
</feature>
<dbReference type="InterPro" id="IPR001633">
    <property type="entry name" value="EAL_dom"/>
</dbReference>
<dbReference type="InterPro" id="IPR050706">
    <property type="entry name" value="Cyclic-di-GMP_PDE-like"/>
</dbReference>
<reference evidence="2 3" key="1">
    <citation type="journal article" date="2020" name="Int. J. Syst. Evol. Microbiol.">
        <title>Paraburkholderia madseniana sp. nov., a phenolic acid-degrading bacterium isolated from acidic forest soil.</title>
        <authorList>
            <person name="Wilhelm R.C."/>
            <person name="Murphy S.J.L."/>
            <person name="Feriancek N.M."/>
            <person name="Karasz D.C."/>
            <person name="DeRito C.M."/>
            <person name="Newman J.D."/>
            <person name="Buckley D.H."/>
        </authorList>
    </citation>
    <scope>NUCLEOTIDE SEQUENCE [LARGE SCALE GENOMIC DNA]</scope>
    <source>
        <strain evidence="2 3">RP11</strain>
    </source>
</reference>
<dbReference type="PROSITE" id="PS50883">
    <property type="entry name" value="EAL"/>
    <property type="match status" value="1"/>
</dbReference>
<dbReference type="Pfam" id="PF00563">
    <property type="entry name" value="EAL"/>
    <property type="match status" value="1"/>
</dbReference>
<sequence length="184" mass="20013">MAAPGVTPLPVAVNVSPRQLADESLAADISDLLDETEMRADLLELEITESAVMSDPARAINMLRAIRSMGVRIALDDFGTGFSSLGMLKHFPIDTLKIDRSFICDIAVNPATEAIAQSIIAIGKALDLVVVAEGVETHEQECFVRERGCDQIQGFHVSRPLNADRFATLLRQRAHTRSDIKDAT</sequence>
<dbReference type="AlphaFoldDB" id="A0A6N6VYL5"/>
<accession>A0A6N6VYL5</accession>
<organism evidence="2 3">
    <name type="scientific">Paraburkholderia madseniana</name>
    <dbReference type="NCBI Taxonomy" id="2599607"/>
    <lineage>
        <taxon>Bacteria</taxon>
        <taxon>Pseudomonadati</taxon>
        <taxon>Pseudomonadota</taxon>
        <taxon>Betaproteobacteria</taxon>
        <taxon>Burkholderiales</taxon>
        <taxon>Burkholderiaceae</taxon>
        <taxon>Paraburkholderia</taxon>
    </lineage>
</organism>
<dbReference type="PANTHER" id="PTHR33121">
    <property type="entry name" value="CYCLIC DI-GMP PHOSPHODIESTERASE PDEF"/>
    <property type="match status" value="1"/>
</dbReference>
<name>A0A6N6VYL5_9BURK</name>
<comment type="caution">
    <text evidence="2">The sequence shown here is derived from an EMBL/GenBank/DDBJ whole genome shotgun (WGS) entry which is preliminary data.</text>
</comment>
<dbReference type="OrthoDB" id="9813903at2"/>
<dbReference type="SMART" id="SM00052">
    <property type="entry name" value="EAL"/>
    <property type="match status" value="1"/>
</dbReference>
<dbReference type="Proteomes" id="UP000463700">
    <property type="component" value="Unassembled WGS sequence"/>
</dbReference>
<dbReference type="CDD" id="cd01948">
    <property type="entry name" value="EAL"/>
    <property type="match status" value="1"/>
</dbReference>
<dbReference type="EMBL" id="VOSW01000318">
    <property type="protein sequence ID" value="KAE8753301.1"/>
    <property type="molecule type" value="Genomic_DNA"/>
</dbReference>